<name>A0A199V8M0_ANACO</name>
<evidence type="ECO:0000313" key="4">
    <source>
        <dbReference type="EMBL" id="OAY73363.1"/>
    </source>
</evidence>
<evidence type="ECO:0000259" key="3">
    <source>
        <dbReference type="SMART" id="SM01205"/>
    </source>
</evidence>
<keyword evidence="2" id="KW-0472">Membrane</keyword>
<sequence length="531" mass="60028">MGILSEEAAKHYQIASVLYDVLRAVVPSDKVTRYANEVESKREHFANYNILPLNFTGPPPAIMELPEIKAAVDALHKTDNLPKPRRRSGQESQQTADGSSMPEDKSIDLLDWLGRTFGFQKGNVENQKEHLILLLANINARHHPNHSLATRKVGNTSVRTALHWFMAKDLNGILFSNAQAVTGGYFEPSYQGEESFLRNVIEPIYVVISKASEALRSKGGTASHSKWRNYDDLNEYFWSNECFKLKWPLNLEADFFVQSDDKHRKSESRDEVVSGRRKSKTNFVEVISALTEICSWIRSHVNSCMESSGSLSAFFDPDIFRNVLSIFITAALLNFLQAALDIILSWRAWGSMEYMQIVRYLLKFAVAAAWIVILPLSYSKSVQNPTGLIKYFSNWVATGEINHYIVLQLHLHDTNILAALLFLLPPLRRSLERSDWRIIIFLMWWAQLHGRFAVHSDFNGEKQCKIISRCGCCMGAIVLVYGMPFSLTIYGGIIGAFSHLGEIRTLGMLRSRFDSVPDAFSKRLGSGHSTA</sequence>
<dbReference type="GO" id="GO:0005886">
    <property type="term" value="C:plasma membrane"/>
    <property type="evidence" value="ECO:0007669"/>
    <property type="project" value="TreeGrafter"/>
</dbReference>
<keyword evidence="2" id="KW-0812">Transmembrane</keyword>
<feature type="transmembrane region" description="Helical" evidence="2">
    <location>
        <begin position="360"/>
        <end position="378"/>
    </location>
</feature>
<protein>
    <submittedName>
        <fullName evidence="4">Putative callose synthase 6</fullName>
    </submittedName>
</protein>
<reference evidence="4 5" key="1">
    <citation type="journal article" date="2016" name="DNA Res.">
        <title>The draft genome of MD-2 pineapple using hybrid error correction of long reads.</title>
        <authorList>
            <person name="Redwan R.M."/>
            <person name="Saidin A."/>
            <person name="Kumar S.V."/>
        </authorList>
    </citation>
    <scope>NUCLEOTIDE SEQUENCE [LARGE SCALE GENOMIC DNA]</scope>
    <source>
        <strain evidence="5">cv. MD2</strain>
        <tissue evidence="4">Leaf</tissue>
    </source>
</reference>
<dbReference type="GO" id="GO:0046527">
    <property type="term" value="F:glucosyltransferase activity"/>
    <property type="evidence" value="ECO:0007669"/>
    <property type="project" value="TreeGrafter"/>
</dbReference>
<evidence type="ECO:0000313" key="5">
    <source>
        <dbReference type="Proteomes" id="UP000092600"/>
    </source>
</evidence>
<dbReference type="STRING" id="4615.A0A199V8M0"/>
<feature type="domain" description="1,3-beta-glucan synthase component FKS1-like" evidence="3">
    <location>
        <begin position="159"/>
        <end position="250"/>
    </location>
</feature>
<dbReference type="AlphaFoldDB" id="A0A199V8M0"/>
<comment type="caution">
    <text evidence="4">The sequence shown here is derived from an EMBL/GenBank/DDBJ whole genome shotgun (WGS) entry which is preliminary data.</text>
</comment>
<accession>A0A199V8M0</accession>
<dbReference type="InterPro" id="IPR026899">
    <property type="entry name" value="FKS1-like_dom1"/>
</dbReference>
<keyword evidence="2" id="KW-1133">Transmembrane helix</keyword>
<evidence type="ECO:0000256" key="2">
    <source>
        <dbReference type="SAM" id="Phobius"/>
    </source>
</evidence>
<feature type="transmembrane region" description="Helical" evidence="2">
    <location>
        <begin position="323"/>
        <end position="348"/>
    </location>
</feature>
<feature type="region of interest" description="Disordered" evidence="1">
    <location>
        <begin position="79"/>
        <end position="103"/>
    </location>
</feature>
<gene>
    <name evidence="4" type="ORF">ACMD2_23232</name>
</gene>
<dbReference type="SMART" id="SM01205">
    <property type="entry name" value="FKS1_dom1"/>
    <property type="match status" value="1"/>
</dbReference>
<dbReference type="EMBL" id="LSRQ01002741">
    <property type="protein sequence ID" value="OAY73363.1"/>
    <property type="molecule type" value="Genomic_DNA"/>
</dbReference>
<feature type="transmembrane region" description="Helical" evidence="2">
    <location>
        <begin position="466"/>
        <end position="490"/>
    </location>
</feature>
<dbReference type="PANTHER" id="PTHR12741">
    <property type="entry name" value="LYST-INTERACTING PROTEIN LIP5 DOPAMINE RESPONSIVE PROTEIN DRG-1"/>
    <property type="match status" value="1"/>
</dbReference>
<organism evidence="4 5">
    <name type="scientific">Ananas comosus</name>
    <name type="common">Pineapple</name>
    <name type="synonym">Ananas ananas</name>
    <dbReference type="NCBI Taxonomy" id="4615"/>
    <lineage>
        <taxon>Eukaryota</taxon>
        <taxon>Viridiplantae</taxon>
        <taxon>Streptophyta</taxon>
        <taxon>Embryophyta</taxon>
        <taxon>Tracheophyta</taxon>
        <taxon>Spermatophyta</taxon>
        <taxon>Magnoliopsida</taxon>
        <taxon>Liliopsida</taxon>
        <taxon>Poales</taxon>
        <taxon>Bromeliaceae</taxon>
        <taxon>Bromelioideae</taxon>
        <taxon>Ananas</taxon>
    </lineage>
</organism>
<dbReference type="PANTHER" id="PTHR12741:SF16">
    <property type="entry name" value="CALLOSE SYNTHASE 7"/>
    <property type="match status" value="1"/>
</dbReference>
<evidence type="ECO:0000256" key="1">
    <source>
        <dbReference type="SAM" id="MobiDB-lite"/>
    </source>
</evidence>
<feature type="transmembrane region" description="Helical" evidence="2">
    <location>
        <begin position="401"/>
        <end position="424"/>
    </location>
</feature>
<proteinExistence type="predicted"/>
<dbReference type="Proteomes" id="UP000092600">
    <property type="component" value="Unassembled WGS sequence"/>
</dbReference>
<dbReference type="Pfam" id="PF14288">
    <property type="entry name" value="FKS1_dom1"/>
    <property type="match status" value="1"/>
</dbReference>